<dbReference type="InterPro" id="IPR015797">
    <property type="entry name" value="NUDIX_hydrolase-like_dom_sf"/>
</dbReference>
<dbReference type="GeneID" id="13725534"/>
<evidence type="ECO:0000256" key="1">
    <source>
        <dbReference type="ARBA" id="ARBA00001946"/>
    </source>
</evidence>
<evidence type="ECO:0000313" key="5">
    <source>
        <dbReference type="Proteomes" id="UP000006101"/>
    </source>
</evidence>
<dbReference type="KEGG" id="nkr:NKOR_00405"/>
<dbReference type="PROSITE" id="PS51462">
    <property type="entry name" value="NUDIX"/>
    <property type="match status" value="1"/>
</dbReference>
<dbReference type="PANTHER" id="PTHR43046">
    <property type="entry name" value="GDP-MANNOSE MANNOSYL HYDROLASE"/>
    <property type="match status" value="1"/>
</dbReference>
<dbReference type="AlphaFoldDB" id="K0B1W8"/>
<proteinExistence type="predicted"/>
<dbReference type="EMBL" id="CP003842">
    <property type="protein sequence ID" value="AFS80003.1"/>
    <property type="molecule type" value="Genomic_DNA"/>
</dbReference>
<evidence type="ECO:0000259" key="3">
    <source>
        <dbReference type="PROSITE" id="PS51462"/>
    </source>
</evidence>
<dbReference type="PANTHER" id="PTHR43046:SF14">
    <property type="entry name" value="MUTT_NUDIX FAMILY PROTEIN"/>
    <property type="match status" value="1"/>
</dbReference>
<dbReference type="InterPro" id="IPR000086">
    <property type="entry name" value="NUDIX_hydrolase_dom"/>
</dbReference>
<evidence type="ECO:0000313" key="4">
    <source>
        <dbReference type="EMBL" id="AFS80003.1"/>
    </source>
</evidence>
<keyword evidence="2 4" id="KW-0378">Hydrolase</keyword>
<dbReference type="PATRIC" id="fig|1229908.8.peg.85"/>
<sequence>MIKFVSEKDFEISKRSFPMSCVDLIVLNPQSEFLLVKRAISPYKNKWCLPGGIIHFGEKLEAAVKRISNNELGINTKIIEEIGFFEKVYPGRHDITHCFLVSTKNTNIKLDFQASDAKFFSQIPSQIGSFYIPMLQKAIFLDK</sequence>
<dbReference type="STRING" id="1229908.NKOR_00405"/>
<evidence type="ECO:0000256" key="2">
    <source>
        <dbReference type="ARBA" id="ARBA00022801"/>
    </source>
</evidence>
<dbReference type="Pfam" id="PF00293">
    <property type="entry name" value="NUDIX"/>
    <property type="match status" value="1"/>
</dbReference>
<name>K0B1W8_9ARCH</name>
<dbReference type="RefSeq" id="WP_014962394.1">
    <property type="nucleotide sequence ID" value="NC_018655.1"/>
</dbReference>
<comment type="cofactor">
    <cofactor evidence="1">
        <name>Mg(2+)</name>
        <dbReference type="ChEBI" id="CHEBI:18420"/>
    </cofactor>
</comment>
<reference evidence="4 5" key="1">
    <citation type="journal article" date="2012" name="J. Bacteriol.">
        <title>Draft Genome Sequence of an Ammonia-Oxidizing Archaeon, "Candidatus Nitrosopumilus koreensis" AR1, from Marine Sediment.</title>
        <authorList>
            <person name="Park S.J."/>
            <person name="Kim J.G."/>
            <person name="Jung M.Y."/>
            <person name="Kim S.J."/>
            <person name="Cha I.T."/>
            <person name="Kwon K."/>
            <person name="Lee J.H."/>
            <person name="Rhee S.K."/>
        </authorList>
    </citation>
    <scope>NUCLEOTIDE SEQUENCE [LARGE SCALE GENOMIC DNA]</scope>
    <source>
        <strain evidence="4 5">AR1</strain>
    </source>
</reference>
<dbReference type="Gene3D" id="3.90.79.10">
    <property type="entry name" value="Nucleoside Triphosphate Pyrophosphohydrolase"/>
    <property type="match status" value="1"/>
</dbReference>
<gene>
    <name evidence="4" type="ORF">NKOR_00405</name>
</gene>
<dbReference type="GO" id="GO:0016787">
    <property type="term" value="F:hydrolase activity"/>
    <property type="evidence" value="ECO:0007669"/>
    <property type="project" value="UniProtKB-KW"/>
</dbReference>
<dbReference type="Proteomes" id="UP000006101">
    <property type="component" value="Chromosome"/>
</dbReference>
<organism evidence="4 5">
    <name type="scientific">Candidatus Nitrosopumilus koreensis AR1</name>
    <dbReference type="NCBI Taxonomy" id="1229908"/>
    <lineage>
        <taxon>Archaea</taxon>
        <taxon>Nitrososphaerota</taxon>
        <taxon>Nitrososphaeria</taxon>
        <taxon>Nitrosopumilales</taxon>
        <taxon>Nitrosopumilaceae</taxon>
        <taxon>Nitrosopumilus</taxon>
    </lineage>
</organism>
<protein>
    <submittedName>
        <fullName evidence="4">GDP-mannose mannosyl hydrolase</fullName>
    </submittedName>
</protein>
<accession>K0B1W8</accession>
<feature type="domain" description="Nudix hydrolase" evidence="3">
    <location>
        <begin position="17"/>
        <end position="143"/>
    </location>
</feature>
<dbReference type="SUPFAM" id="SSF55811">
    <property type="entry name" value="Nudix"/>
    <property type="match status" value="1"/>
</dbReference>
<keyword evidence="5" id="KW-1185">Reference proteome</keyword>
<dbReference type="HOGENOM" id="CLU_1801605_0_0_2"/>